<feature type="transmembrane region" description="Helical" evidence="1">
    <location>
        <begin position="285"/>
        <end position="302"/>
    </location>
</feature>
<dbReference type="EMBL" id="SACO01000009">
    <property type="protein sequence ID" value="RVU04295.1"/>
    <property type="molecule type" value="Genomic_DNA"/>
</dbReference>
<evidence type="ECO:0000256" key="1">
    <source>
        <dbReference type="SAM" id="Phobius"/>
    </source>
</evidence>
<keyword evidence="3" id="KW-1185">Reference proteome</keyword>
<dbReference type="Proteomes" id="UP000282837">
    <property type="component" value="Unassembled WGS sequence"/>
</dbReference>
<dbReference type="OrthoDB" id="7888991at2"/>
<evidence type="ECO:0000313" key="3">
    <source>
        <dbReference type="Proteomes" id="UP000282837"/>
    </source>
</evidence>
<feature type="transmembrane region" description="Helical" evidence="1">
    <location>
        <begin position="248"/>
        <end position="278"/>
    </location>
</feature>
<keyword evidence="1" id="KW-0472">Membrane</keyword>
<feature type="transmembrane region" description="Helical" evidence="1">
    <location>
        <begin position="202"/>
        <end position="228"/>
    </location>
</feature>
<name>A0A3S2VS54_9SPHN</name>
<sequence length="568" mass="62331">MGKKGLWSGYSPRFLLGLLAGWAVLLGALYASVPKKHPEITVFYVHLQDRWLLLALGAVWTVAGLACWRWRRMRAMDLPHWLPLVLAGALFALGWAGHYGVLAGHDLSRDEQMVSFDAAIYRSGQLAQPIPPAWQADIDHLNTVFMMPLSHPVAWVSTYLPGNAMAHAFLGSATGPLALAVSVLALWGVAQRLLPSDKEAQGVALGLFALSGQALYAAMSNFAMPLHLAANLVWLWLFLRDERRADVAAIMVGMVATGLHQPLFHPMFVAPWLALLWADKRWGRLALYTLAYGAIGLFWLWWPHVTLGLVSGPDSKLVSSGATYLSRLMDALADSQDNGAQMAANMLRMATWTHPALFLLALLGALAAKVDRRVAALAAGVVLPLVVMGVILPYQGHGFGYRYLHQTLGNLALLGGYGWLRLGGWRPRLRGGLLALSAGSLLVLIPMQGWFAHRLYAAFGEASDKIDTTAADYVVIGQFDAPLALDLAFNRANLSNRPLRLMEENYDDLLPIMPRLCAHGETVALPRRSFYFGIGHALDMMPGRTTEKRLAWHRREWGKAGCGVIDLY</sequence>
<organism evidence="2 3">
    <name type="scientific">Novosphingobium umbonatum</name>
    <dbReference type="NCBI Taxonomy" id="1908524"/>
    <lineage>
        <taxon>Bacteria</taxon>
        <taxon>Pseudomonadati</taxon>
        <taxon>Pseudomonadota</taxon>
        <taxon>Alphaproteobacteria</taxon>
        <taxon>Sphingomonadales</taxon>
        <taxon>Sphingomonadaceae</taxon>
        <taxon>Novosphingobium</taxon>
    </lineage>
</organism>
<keyword evidence="1" id="KW-0812">Transmembrane</keyword>
<proteinExistence type="predicted"/>
<keyword evidence="1" id="KW-1133">Transmembrane helix</keyword>
<feature type="transmembrane region" description="Helical" evidence="1">
    <location>
        <begin position="374"/>
        <end position="394"/>
    </location>
</feature>
<feature type="transmembrane region" description="Helical" evidence="1">
    <location>
        <begin position="165"/>
        <end position="190"/>
    </location>
</feature>
<feature type="transmembrane region" description="Helical" evidence="1">
    <location>
        <begin position="349"/>
        <end position="367"/>
    </location>
</feature>
<feature type="transmembrane region" description="Helical" evidence="1">
    <location>
        <begin position="51"/>
        <end position="68"/>
    </location>
</feature>
<feature type="transmembrane region" description="Helical" evidence="1">
    <location>
        <begin position="432"/>
        <end position="451"/>
    </location>
</feature>
<protein>
    <submittedName>
        <fullName evidence="2">Uncharacterized protein</fullName>
    </submittedName>
</protein>
<evidence type="ECO:0000313" key="2">
    <source>
        <dbReference type="EMBL" id="RVU04295.1"/>
    </source>
</evidence>
<comment type="caution">
    <text evidence="2">The sequence shown here is derived from an EMBL/GenBank/DDBJ whole genome shotgun (WGS) entry which is preliminary data.</text>
</comment>
<accession>A0A3S2VS54</accession>
<dbReference type="RefSeq" id="WP_127709982.1">
    <property type="nucleotide sequence ID" value="NZ_SACO01000009.1"/>
</dbReference>
<reference evidence="2 3" key="1">
    <citation type="submission" date="2019-01" db="EMBL/GenBank/DDBJ databases">
        <authorList>
            <person name="Chen W.-M."/>
        </authorList>
    </citation>
    <scope>NUCLEOTIDE SEQUENCE [LARGE SCALE GENOMIC DNA]</scope>
    <source>
        <strain evidence="2 3">FSY-9</strain>
    </source>
</reference>
<feature type="transmembrane region" description="Helical" evidence="1">
    <location>
        <begin position="400"/>
        <end position="420"/>
    </location>
</feature>
<gene>
    <name evidence="2" type="ORF">EOE18_12450</name>
</gene>
<feature type="transmembrane region" description="Helical" evidence="1">
    <location>
        <begin position="80"/>
        <end position="101"/>
    </location>
</feature>
<dbReference type="AlphaFoldDB" id="A0A3S2VS54"/>